<dbReference type="InterPro" id="IPR000223">
    <property type="entry name" value="Pept_S26A_signal_pept_1"/>
</dbReference>
<keyword evidence="3" id="KW-0812">Transmembrane</keyword>
<accession>A0A1I0D875</accession>
<dbReference type="RefSeq" id="WP_090869412.1">
    <property type="nucleotide sequence ID" value="NZ_FOHE01000008.1"/>
</dbReference>
<sequence length="434" mass="49966">MEDNQYEDDQKKLQSSIGESPSKGDKNEDVNKEAFPRRWIYIGGIACIVILSFLLYYSENGMWSKTEKERIPIPNENEDVLKLEMGLIEIGTNPFREGYFVEKPIVRNNGMSSYFHPTVLRYDIGLSNIWREPLGSIRGYDPEEQTYENGVSVHIEPHKEFVDLMDDVLGFNLFTEPNSFQGHPVISTINGNLYTLSYQVGSEFENGDTPIVPAVKDMDLLLDHATEVDIVVTIQEKEIGRFYLGEEMHQVYRVSEEDRLEVLYTYDNMVRGNNEYVSEVRGEIIVNQSYDKRTLQRGDVIFYQTPQMENTNQSDVPSNSLGRIVGLPGEEVSIKDGVVYIDEEQLDRPYNKALIQGMNKETYLEKKIDDHTSSEKEEILNYFDQGMEAVEVPPNTFFILSDQWWDSFDSRVFGPLPVDEIEGKVMGYKEGIEH</sequence>
<comment type="similarity">
    <text evidence="2 3">Belongs to the peptidase S26 family.</text>
</comment>
<dbReference type="Gene3D" id="2.10.109.10">
    <property type="entry name" value="Umud Fragment, subunit A"/>
    <property type="match status" value="1"/>
</dbReference>
<dbReference type="InterPro" id="IPR036286">
    <property type="entry name" value="LexA/Signal_pep-like_sf"/>
</dbReference>
<protein>
    <recommendedName>
        <fullName evidence="3">Signal peptidase I</fullName>
        <ecNumber evidence="3">3.4.21.89</ecNumber>
    </recommendedName>
</protein>
<dbReference type="GO" id="GO:0006465">
    <property type="term" value="P:signal peptide processing"/>
    <property type="evidence" value="ECO:0007669"/>
    <property type="project" value="InterPro"/>
</dbReference>
<evidence type="ECO:0000256" key="4">
    <source>
        <dbReference type="SAM" id="MobiDB-lite"/>
    </source>
</evidence>
<dbReference type="PANTHER" id="PTHR43390">
    <property type="entry name" value="SIGNAL PEPTIDASE I"/>
    <property type="match status" value="1"/>
</dbReference>
<keyword evidence="7" id="KW-1185">Reference proteome</keyword>
<evidence type="ECO:0000259" key="5">
    <source>
        <dbReference type="Pfam" id="PF10502"/>
    </source>
</evidence>
<keyword evidence="3" id="KW-0645">Protease</keyword>
<keyword evidence="3" id="KW-1133">Transmembrane helix</keyword>
<dbReference type="EMBL" id="FOHE01000008">
    <property type="protein sequence ID" value="SET27851.1"/>
    <property type="molecule type" value="Genomic_DNA"/>
</dbReference>
<dbReference type="OrthoDB" id="2427065at2"/>
<reference evidence="6 7" key="1">
    <citation type="submission" date="2016-10" db="EMBL/GenBank/DDBJ databases">
        <authorList>
            <person name="de Groot N.N."/>
        </authorList>
    </citation>
    <scope>NUCLEOTIDE SEQUENCE [LARGE SCALE GENOMIC DNA]</scope>
    <source>
        <strain evidence="6 7">IBRC-M 10780</strain>
    </source>
</reference>
<dbReference type="NCBIfam" id="TIGR02227">
    <property type="entry name" value="sigpep_I_bact"/>
    <property type="match status" value="1"/>
</dbReference>
<feature type="domain" description="Peptidase S26" evidence="5">
    <location>
        <begin position="282"/>
        <end position="425"/>
    </location>
</feature>
<keyword evidence="3" id="KW-0378">Hydrolase</keyword>
<evidence type="ECO:0000256" key="2">
    <source>
        <dbReference type="ARBA" id="ARBA00009370"/>
    </source>
</evidence>
<evidence type="ECO:0000313" key="7">
    <source>
        <dbReference type="Proteomes" id="UP000198618"/>
    </source>
</evidence>
<dbReference type="InterPro" id="IPR019533">
    <property type="entry name" value="Peptidase_S26"/>
</dbReference>
<dbReference type="AlphaFoldDB" id="A0A1I0D875"/>
<feature type="region of interest" description="Disordered" evidence="4">
    <location>
        <begin position="1"/>
        <end position="29"/>
    </location>
</feature>
<name>A0A1I0D875_9BACI</name>
<dbReference type="Pfam" id="PF10502">
    <property type="entry name" value="Peptidase_S26"/>
    <property type="match status" value="1"/>
</dbReference>
<dbReference type="EC" id="3.4.21.89" evidence="3"/>
<dbReference type="GO" id="GO:0009003">
    <property type="term" value="F:signal peptidase activity"/>
    <property type="evidence" value="ECO:0007669"/>
    <property type="project" value="UniProtKB-EC"/>
</dbReference>
<comment type="catalytic activity">
    <reaction evidence="3">
        <text>Cleavage of hydrophobic, N-terminal signal or leader sequences from secreted and periplasmic proteins.</text>
        <dbReference type="EC" id="3.4.21.89"/>
    </reaction>
</comment>
<dbReference type="SUPFAM" id="SSF51306">
    <property type="entry name" value="LexA/Signal peptidase"/>
    <property type="match status" value="1"/>
</dbReference>
<organism evidence="6 7">
    <name type="scientific">Oceanobacillus limi</name>
    <dbReference type="NCBI Taxonomy" id="930131"/>
    <lineage>
        <taxon>Bacteria</taxon>
        <taxon>Bacillati</taxon>
        <taxon>Bacillota</taxon>
        <taxon>Bacilli</taxon>
        <taxon>Bacillales</taxon>
        <taxon>Bacillaceae</taxon>
        <taxon>Oceanobacillus</taxon>
    </lineage>
</organism>
<dbReference type="PANTHER" id="PTHR43390:SF1">
    <property type="entry name" value="CHLOROPLAST PROCESSING PEPTIDASE"/>
    <property type="match status" value="1"/>
</dbReference>
<dbReference type="STRING" id="930131.SAMN05216389_10839"/>
<keyword evidence="3" id="KW-0472">Membrane</keyword>
<evidence type="ECO:0000313" key="6">
    <source>
        <dbReference type="EMBL" id="SET27851.1"/>
    </source>
</evidence>
<feature type="transmembrane region" description="Helical" evidence="3">
    <location>
        <begin position="39"/>
        <end position="58"/>
    </location>
</feature>
<comment type="subcellular location">
    <subcellularLocation>
        <location evidence="1">Cell membrane</location>
        <topology evidence="1">Single-pass type II membrane protein</topology>
    </subcellularLocation>
    <subcellularLocation>
        <location evidence="3">Membrane</location>
        <topology evidence="3">Single-pass type II membrane protein</topology>
    </subcellularLocation>
</comment>
<gene>
    <name evidence="6" type="ORF">SAMN05216389_10839</name>
</gene>
<dbReference type="GO" id="GO:0004252">
    <property type="term" value="F:serine-type endopeptidase activity"/>
    <property type="evidence" value="ECO:0007669"/>
    <property type="project" value="InterPro"/>
</dbReference>
<evidence type="ECO:0000256" key="1">
    <source>
        <dbReference type="ARBA" id="ARBA00004401"/>
    </source>
</evidence>
<dbReference type="Proteomes" id="UP000198618">
    <property type="component" value="Unassembled WGS sequence"/>
</dbReference>
<evidence type="ECO:0000256" key="3">
    <source>
        <dbReference type="RuleBase" id="RU362042"/>
    </source>
</evidence>
<proteinExistence type="inferred from homology"/>
<dbReference type="GO" id="GO:0005886">
    <property type="term" value="C:plasma membrane"/>
    <property type="evidence" value="ECO:0007669"/>
    <property type="project" value="UniProtKB-SubCell"/>
</dbReference>
<dbReference type="PRINTS" id="PR00727">
    <property type="entry name" value="LEADERPTASE"/>
</dbReference>